<evidence type="ECO:0000259" key="2">
    <source>
        <dbReference type="Pfam" id="PF09362"/>
    </source>
</evidence>
<dbReference type="EMBL" id="PVTF01000010">
    <property type="protein sequence ID" value="PRY37498.1"/>
    <property type="molecule type" value="Genomic_DNA"/>
</dbReference>
<dbReference type="InterPro" id="IPR018535">
    <property type="entry name" value="DUF1996"/>
</dbReference>
<feature type="region of interest" description="Disordered" evidence="1">
    <location>
        <begin position="48"/>
        <end position="67"/>
    </location>
</feature>
<name>A0A2T0SVR9_9PSEU</name>
<dbReference type="Proteomes" id="UP000239494">
    <property type="component" value="Unassembled WGS sequence"/>
</dbReference>
<sequence length="243" mass="26043">MDNAILGPLKEKRAATIERIAIAIGRVAAKPQGLDKLAACKLAASGGGAEAGNGTGTGKDEELEGNDGEVQEPKAADITFRGSPVGKVVAMPKFLKILYGDAKRSINGDKNTKASWTCAGFEDKVLLTKYPICPNGAAVKRIHDFPGCWDGKNTDSANHRDHVAFADADGRCGNGFKAIPQLRITLTYDIPADVQRNAQYKVDSFPAEKHDPLTDHDDFANVMSDQIMNRLVNCVNSGKTCKE</sequence>
<dbReference type="Pfam" id="PF09362">
    <property type="entry name" value="DUF1996"/>
    <property type="match status" value="1"/>
</dbReference>
<proteinExistence type="predicted"/>
<evidence type="ECO:0000313" key="4">
    <source>
        <dbReference type="Proteomes" id="UP000239494"/>
    </source>
</evidence>
<protein>
    <submittedName>
        <fullName evidence="3">Uncharacterized protein DUF1996</fullName>
    </submittedName>
</protein>
<evidence type="ECO:0000256" key="1">
    <source>
        <dbReference type="SAM" id="MobiDB-lite"/>
    </source>
</evidence>
<gene>
    <name evidence="3" type="ORF">CLV43_110310</name>
</gene>
<feature type="domain" description="DUF1996" evidence="2">
    <location>
        <begin position="86"/>
        <end position="221"/>
    </location>
</feature>
<feature type="compositionally biased region" description="Gly residues" evidence="1">
    <location>
        <begin position="48"/>
        <end position="57"/>
    </location>
</feature>
<accession>A0A2T0SVR9</accession>
<dbReference type="AlphaFoldDB" id="A0A2T0SVR9"/>
<organism evidence="3 4">
    <name type="scientific">Umezawaea tangerina</name>
    <dbReference type="NCBI Taxonomy" id="84725"/>
    <lineage>
        <taxon>Bacteria</taxon>
        <taxon>Bacillati</taxon>
        <taxon>Actinomycetota</taxon>
        <taxon>Actinomycetes</taxon>
        <taxon>Pseudonocardiales</taxon>
        <taxon>Pseudonocardiaceae</taxon>
        <taxon>Umezawaea</taxon>
    </lineage>
</organism>
<dbReference type="PANTHER" id="PTHR43662:SF3">
    <property type="entry name" value="DOMAIN PROTEIN, PUTATIVE (AFU_ORTHOLOGUE AFUA_6G11970)-RELATED"/>
    <property type="match status" value="1"/>
</dbReference>
<evidence type="ECO:0000313" key="3">
    <source>
        <dbReference type="EMBL" id="PRY37498.1"/>
    </source>
</evidence>
<comment type="caution">
    <text evidence="3">The sequence shown here is derived from an EMBL/GenBank/DDBJ whole genome shotgun (WGS) entry which is preliminary data.</text>
</comment>
<reference evidence="3 4" key="1">
    <citation type="submission" date="2018-03" db="EMBL/GenBank/DDBJ databases">
        <title>Genomic Encyclopedia of Archaeal and Bacterial Type Strains, Phase II (KMG-II): from individual species to whole genera.</title>
        <authorList>
            <person name="Goeker M."/>
        </authorList>
    </citation>
    <scope>NUCLEOTIDE SEQUENCE [LARGE SCALE GENOMIC DNA]</scope>
    <source>
        <strain evidence="3 4">DSM 44720</strain>
    </source>
</reference>
<keyword evidence="4" id="KW-1185">Reference proteome</keyword>
<dbReference type="PANTHER" id="PTHR43662">
    <property type="match status" value="1"/>
</dbReference>